<feature type="transmembrane region" description="Helical" evidence="5">
    <location>
        <begin position="101"/>
        <end position="121"/>
    </location>
</feature>
<evidence type="ECO:0000256" key="1">
    <source>
        <dbReference type="ARBA" id="ARBA00004141"/>
    </source>
</evidence>
<organism evidence="7 8">
    <name type="scientific">Enterococcus casseliflavus</name>
    <name type="common">Enterococcus flavescens</name>
    <dbReference type="NCBI Taxonomy" id="37734"/>
    <lineage>
        <taxon>Bacteria</taxon>
        <taxon>Bacillati</taxon>
        <taxon>Bacillota</taxon>
        <taxon>Bacilli</taxon>
        <taxon>Lactobacillales</taxon>
        <taxon>Enterococcaceae</taxon>
        <taxon>Enterococcus</taxon>
    </lineage>
</organism>
<feature type="transmembrane region" description="Helical" evidence="5">
    <location>
        <begin position="77"/>
        <end position="95"/>
    </location>
</feature>
<feature type="transmembrane region" description="Helical" evidence="5">
    <location>
        <begin position="159"/>
        <end position="176"/>
    </location>
</feature>
<dbReference type="RefSeq" id="WP_311904656.1">
    <property type="nucleotide sequence ID" value="NZ_JARQDV010000022.1"/>
</dbReference>
<dbReference type="GO" id="GO:0016020">
    <property type="term" value="C:membrane"/>
    <property type="evidence" value="ECO:0007669"/>
    <property type="project" value="UniProtKB-SubCell"/>
</dbReference>
<keyword evidence="2 5" id="KW-0812">Transmembrane</keyword>
<comment type="subcellular location">
    <subcellularLocation>
        <location evidence="1">Membrane</location>
        <topology evidence="1">Multi-pass membrane protein</topology>
    </subcellularLocation>
</comment>
<evidence type="ECO:0000313" key="7">
    <source>
        <dbReference type="EMBL" id="MDT2966211.1"/>
    </source>
</evidence>
<evidence type="ECO:0000256" key="4">
    <source>
        <dbReference type="ARBA" id="ARBA00023136"/>
    </source>
</evidence>
<feature type="transmembrane region" description="Helical" evidence="5">
    <location>
        <begin position="183"/>
        <end position="199"/>
    </location>
</feature>
<proteinExistence type="predicted"/>
<dbReference type="InterPro" id="IPR007016">
    <property type="entry name" value="O-antigen_ligase-rel_domated"/>
</dbReference>
<feature type="transmembrane region" description="Helical" evidence="5">
    <location>
        <begin position="133"/>
        <end position="153"/>
    </location>
</feature>
<keyword evidence="4 5" id="KW-0472">Membrane</keyword>
<dbReference type="EMBL" id="JARQDV010000022">
    <property type="protein sequence ID" value="MDT2966211.1"/>
    <property type="molecule type" value="Genomic_DNA"/>
</dbReference>
<evidence type="ECO:0000256" key="5">
    <source>
        <dbReference type="SAM" id="Phobius"/>
    </source>
</evidence>
<feature type="transmembrane region" description="Helical" evidence="5">
    <location>
        <begin position="319"/>
        <end position="340"/>
    </location>
</feature>
<dbReference type="Pfam" id="PF04932">
    <property type="entry name" value="Wzy_C"/>
    <property type="match status" value="1"/>
</dbReference>
<evidence type="ECO:0000256" key="3">
    <source>
        <dbReference type="ARBA" id="ARBA00022989"/>
    </source>
</evidence>
<reference evidence="7" key="1">
    <citation type="submission" date="2023-03" db="EMBL/GenBank/DDBJ databases">
        <authorList>
            <person name="Shen W."/>
            <person name="Cai J."/>
        </authorList>
    </citation>
    <scope>NUCLEOTIDE SEQUENCE</scope>
    <source>
        <strain evidence="7">K72-2</strain>
    </source>
</reference>
<evidence type="ECO:0000259" key="6">
    <source>
        <dbReference type="Pfam" id="PF04932"/>
    </source>
</evidence>
<protein>
    <recommendedName>
        <fullName evidence="6">O-antigen ligase-related domain-containing protein</fullName>
    </recommendedName>
</protein>
<feature type="transmembrane region" description="Helical" evidence="5">
    <location>
        <begin position="45"/>
        <end position="65"/>
    </location>
</feature>
<keyword evidence="3 5" id="KW-1133">Transmembrane helix</keyword>
<sequence length="400" mass="46975">MINFTEQSIDLKKSIDKVDNNLSFGISFSLFALFLQNFFQYLTFISSSSILLLFPKLAVLIIYIILIPNFIKRINNIIPIVIMFLITFYSFNFIFESNVIFLQKTVTEFILNCFPPLLFVLSLKSFKFLYKNLLNMSRLVSIILILSIISNTFSLQENIYAMGLSYSLIFFYIFLLHDFIQSRNILSFILQFPIFFFILSYGSRGAFSCIIAYLIIIFLRNIIFNVKIKQTIILMSILIVFALGYRKVVDFLYNFLLSQGIYSRNIESLVNGRFVSSDARIEIYKRLLSIFYDDPLLVRGINAEYNEVGIYAHNIFIEILYQFGFFIGFFILMIILYFIAKSLYSEYEYFQYSLSIIILSVWLPYLLLSGSLWINPYFWLFIGININILTRQKAKILVFS</sequence>
<evidence type="ECO:0000313" key="8">
    <source>
        <dbReference type="Proteomes" id="UP001268896"/>
    </source>
</evidence>
<feature type="transmembrane region" description="Helical" evidence="5">
    <location>
        <begin position="231"/>
        <end position="248"/>
    </location>
</feature>
<name>A0AAW8UW84_ENTCA</name>
<feature type="domain" description="O-antigen ligase-related" evidence="6">
    <location>
        <begin position="194"/>
        <end position="330"/>
    </location>
</feature>
<feature type="transmembrane region" description="Helical" evidence="5">
    <location>
        <begin position="349"/>
        <end position="367"/>
    </location>
</feature>
<dbReference type="AlphaFoldDB" id="A0AAW8UW84"/>
<comment type="caution">
    <text evidence="7">The sequence shown here is derived from an EMBL/GenBank/DDBJ whole genome shotgun (WGS) entry which is preliminary data.</text>
</comment>
<evidence type="ECO:0000256" key="2">
    <source>
        <dbReference type="ARBA" id="ARBA00022692"/>
    </source>
</evidence>
<accession>A0AAW8UW84</accession>
<gene>
    <name evidence="7" type="ORF">P7I32_16670</name>
</gene>
<dbReference type="Proteomes" id="UP001268896">
    <property type="component" value="Unassembled WGS sequence"/>
</dbReference>
<feature type="transmembrane region" description="Helical" evidence="5">
    <location>
        <begin position="21"/>
        <end position="39"/>
    </location>
</feature>
<feature type="transmembrane region" description="Helical" evidence="5">
    <location>
        <begin position="205"/>
        <end position="224"/>
    </location>
</feature>